<protein>
    <submittedName>
        <fullName evidence="1">Uncharacterized protein</fullName>
    </submittedName>
</protein>
<keyword evidence="2" id="KW-1185">Reference proteome</keyword>
<sequence length="90" mass="10279">MKTLYENSKNETCFSCDATINSGECLLYRIFELRFQGTRICLNGSFYIQKIECLSDILLGPVAASQRPSGLGWEFMSIQIRAHCLTKYLK</sequence>
<dbReference type="Proteomes" id="UP001642487">
    <property type="component" value="Chromosome 4"/>
</dbReference>
<evidence type="ECO:0000313" key="2">
    <source>
        <dbReference type="Proteomes" id="UP001642487"/>
    </source>
</evidence>
<proteinExistence type="predicted"/>
<reference evidence="1 2" key="1">
    <citation type="submission" date="2024-03" db="EMBL/GenBank/DDBJ databases">
        <authorList>
            <person name="Gkanogiannis A."/>
            <person name="Becerra Lopez-Lavalle L."/>
        </authorList>
    </citation>
    <scope>NUCLEOTIDE SEQUENCE [LARGE SCALE GENOMIC DNA]</scope>
</reference>
<evidence type="ECO:0000313" key="1">
    <source>
        <dbReference type="EMBL" id="CAK9320360.1"/>
    </source>
</evidence>
<accession>A0ABP0YND6</accession>
<dbReference type="EMBL" id="OZ021738">
    <property type="protein sequence ID" value="CAK9320360.1"/>
    <property type="molecule type" value="Genomic_DNA"/>
</dbReference>
<gene>
    <name evidence="1" type="ORF">CITCOLO1_LOCUS12408</name>
</gene>
<organism evidence="1 2">
    <name type="scientific">Citrullus colocynthis</name>
    <name type="common">colocynth</name>
    <dbReference type="NCBI Taxonomy" id="252529"/>
    <lineage>
        <taxon>Eukaryota</taxon>
        <taxon>Viridiplantae</taxon>
        <taxon>Streptophyta</taxon>
        <taxon>Embryophyta</taxon>
        <taxon>Tracheophyta</taxon>
        <taxon>Spermatophyta</taxon>
        <taxon>Magnoliopsida</taxon>
        <taxon>eudicotyledons</taxon>
        <taxon>Gunneridae</taxon>
        <taxon>Pentapetalae</taxon>
        <taxon>rosids</taxon>
        <taxon>fabids</taxon>
        <taxon>Cucurbitales</taxon>
        <taxon>Cucurbitaceae</taxon>
        <taxon>Benincaseae</taxon>
        <taxon>Citrullus</taxon>
    </lineage>
</organism>
<name>A0ABP0YND6_9ROSI</name>